<name>A0A3Q2ZYK9_KRYMA</name>
<dbReference type="FunFam" id="3.40.50.300:FF:000153">
    <property type="entry name" value="Dynein axonemal heavy chain 1"/>
    <property type="match status" value="1"/>
</dbReference>
<dbReference type="PANTHER" id="PTHR22878:SF73">
    <property type="entry name" value="DYNEIN AXONEMAL HEAVY CHAIN 1"/>
    <property type="match status" value="1"/>
</dbReference>
<dbReference type="Gene3D" id="3.40.50.300">
    <property type="entry name" value="P-loop containing nucleotide triphosphate hydrolases"/>
    <property type="match status" value="1"/>
</dbReference>
<dbReference type="GO" id="GO:0030286">
    <property type="term" value="C:dynein complex"/>
    <property type="evidence" value="ECO:0007669"/>
    <property type="project" value="InterPro"/>
</dbReference>
<sequence length="680" mass="77416">MIQFSYLFPDTIEKRIANIKEFFTFSLYSSVCRSLFEKHKLMFAFLLCARVMMNENKAEWGYLLSGAVPVRELANPGVSWVSERTWQDVLGLSTLDVFDNLAESFTKHLQEPLPGEWDTRLNSFQKLLLLRCLRPDCLIQGLQDFVSSQLGQRYIQPRISDLSVIFKESSPISPIIFVLSPGADPAADIHKFADAMQFSKKMITISLGRGQGPSAEAVMRTAVERGQWVLFQNCHLAPSWMPTLERLIERVDPVKVRTCPFTKHYFTVTMATKDPTKTDNEFPVSILQSGTRITSEPPSGIRAHLQRTYLRMARFKSLLLSLCLFHGVVLERRRFGPVGFNVPYGFTDDDLNICISHMKMILDEYRDIPYKILKYSVGEINYGGHVTDDWDRRCLLSMLEDFCCPAVLSADHVYSSSGVYQQIDPNLDIKQHVLVEGRTVKLMEKSCLFLFFRYNKLLEVISQSLGDVMKALKSSEGMSSKLESMAQSLFNNMVPDLWEAKAYPSLKPLGSWVSDLLQRISFLQRWISSGPPPVFWISGFFSPQAFLTGTLQNYARLPLTMTSFLPLLLPQVITKSVSEITVTPRTGCYIHGLFLEGARWDSEAGLLTESKPKELYTQMAVIWLVPKHNRTPPASRVYLCPVYETLRRAGQYTPALKSDKIYLESHWIKRGVALICALDF</sequence>
<feature type="domain" description="Dynein heavy chain AAA lid" evidence="2">
    <location>
        <begin position="315"/>
        <end position="428"/>
    </location>
</feature>
<reference evidence="4" key="2">
    <citation type="submission" date="2025-09" db="UniProtKB">
        <authorList>
            <consortium name="Ensembl"/>
        </authorList>
    </citation>
    <scope>IDENTIFICATION</scope>
</reference>
<dbReference type="GeneTree" id="ENSGT00940000154791"/>
<dbReference type="AlphaFoldDB" id="A0A3Q2ZYK9"/>
<dbReference type="InterPro" id="IPR041228">
    <property type="entry name" value="Dynein_C"/>
</dbReference>
<dbReference type="Gene3D" id="3.10.490.20">
    <property type="match status" value="1"/>
</dbReference>
<dbReference type="GO" id="GO:0051959">
    <property type="term" value="F:dynein light intermediate chain binding"/>
    <property type="evidence" value="ECO:0007669"/>
    <property type="project" value="InterPro"/>
</dbReference>
<dbReference type="Gene3D" id="1.20.1270.280">
    <property type="match status" value="1"/>
</dbReference>
<dbReference type="GO" id="GO:0008569">
    <property type="term" value="F:minus-end-directed microtubule motor activity"/>
    <property type="evidence" value="ECO:0007669"/>
    <property type="project" value="InterPro"/>
</dbReference>
<dbReference type="Gene3D" id="1.10.8.1220">
    <property type="match status" value="1"/>
</dbReference>
<dbReference type="GO" id="GO:0045505">
    <property type="term" value="F:dynein intermediate chain binding"/>
    <property type="evidence" value="ECO:0007669"/>
    <property type="project" value="InterPro"/>
</dbReference>
<dbReference type="Pfam" id="PF18199">
    <property type="entry name" value="Dynein_C"/>
    <property type="match status" value="1"/>
</dbReference>
<dbReference type="GO" id="GO:0007018">
    <property type="term" value="P:microtubule-based movement"/>
    <property type="evidence" value="ECO:0007669"/>
    <property type="project" value="InterPro"/>
</dbReference>
<protein>
    <recommendedName>
        <fullName evidence="6">Dynein heavy chain region D6 P-loop domain-containing protein</fullName>
    </recommendedName>
</protein>
<dbReference type="FunFam" id="3.10.490.20:FF:000009">
    <property type="entry name" value="Dynein heavy chain 4"/>
    <property type="match status" value="1"/>
</dbReference>
<dbReference type="PANTHER" id="PTHR22878">
    <property type="entry name" value="DYNEIN HEAVY CHAIN 6, AXONEMAL-LIKE-RELATED"/>
    <property type="match status" value="1"/>
</dbReference>
<reference evidence="4" key="1">
    <citation type="submission" date="2025-08" db="UniProtKB">
        <authorList>
            <consortium name="Ensembl"/>
        </authorList>
    </citation>
    <scope>IDENTIFICATION</scope>
</reference>
<dbReference type="Proteomes" id="UP000264800">
    <property type="component" value="Unplaced"/>
</dbReference>
<keyword evidence="5" id="KW-1185">Reference proteome</keyword>
<dbReference type="Pfam" id="PF03028">
    <property type="entry name" value="Dynein_heavy"/>
    <property type="match status" value="1"/>
</dbReference>
<evidence type="ECO:0000259" key="2">
    <source>
        <dbReference type="Pfam" id="PF18198"/>
    </source>
</evidence>
<accession>A0A3Q2ZYK9</accession>
<dbReference type="Ensembl" id="ENSKMAT00000008608.1">
    <property type="protein sequence ID" value="ENSKMAP00000008480.1"/>
    <property type="gene ID" value="ENSKMAG00000006335.1"/>
</dbReference>
<dbReference type="Pfam" id="PF18198">
    <property type="entry name" value="AAA_lid_11"/>
    <property type="match status" value="1"/>
</dbReference>
<organism evidence="4 5">
    <name type="scientific">Kryptolebias marmoratus</name>
    <name type="common">Mangrove killifish</name>
    <name type="synonym">Rivulus marmoratus</name>
    <dbReference type="NCBI Taxonomy" id="37003"/>
    <lineage>
        <taxon>Eukaryota</taxon>
        <taxon>Metazoa</taxon>
        <taxon>Chordata</taxon>
        <taxon>Craniata</taxon>
        <taxon>Vertebrata</taxon>
        <taxon>Euteleostomi</taxon>
        <taxon>Actinopterygii</taxon>
        <taxon>Neopterygii</taxon>
        <taxon>Teleostei</taxon>
        <taxon>Neoteleostei</taxon>
        <taxon>Acanthomorphata</taxon>
        <taxon>Ovalentaria</taxon>
        <taxon>Atherinomorphae</taxon>
        <taxon>Cyprinodontiformes</taxon>
        <taxon>Rivulidae</taxon>
        <taxon>Kryptolebias</taxon>
    </lineage>
</organism>
<proteinExistence type="predicted"/>
<evidence type="ECO:0000259" key="3">
    <source>
        <dbReference type="Pfam" id="PF18199"/>
    </source>
</evidence>
<evidence type="ECO:0008006" key="6">
    <source>
        <dbReference type="Google" id="ProtNLM"/>
    </source>
</evidence>
<dbReference type="InterPro" id="IPR043160">
    <property type="entry name" value="Dynein_C_barrel"/>
</dbReference>
<feature type="domain" description="Dynein heavy chain region D6 P-loop" evidence="1">
    <location>
        <begin position="171"/>
        <end position="294"/>
    </location>
</feature>
<dbReference type="OMA" id="RIMMNDK"/>
<dbReference type="InterPro" id="IPR027417">
    <property type="entry name" value="P-loop_NTPase"/>
</dbReference>
<dbReference type="STRING" id="37003.ENSKMAP00000008480"/>
<dbReference type="InterPro" id="IPR041658">
    <property type="entry name" value="AAA_lid_11"/>
</dbReference>
<evidence type="ECO:0000259" key="1">
    <source>
        <dbReference type="Pfam" id="PF03028"/>
    </source>
</evidence>
<dbReference type="InterPro" id="IPR042219">
    <property type="entry name" value="AAA_lid_11_sf"/>
</dbReference>
<dbReference type="InterPro" id="IPR004273">
    <property type="entry name" value="Dynein_heavy_D6_P-loop"/>
</dbReference>
<feature type="domain" description="Dynein heavy chain C-terminal" evidence="3">
    <location>
        <begin position="452"/>
        <end position="676"/>
    </location>
</feature>
<dbReference type="Gene3D" id="1.10.8.720">
    <property type="entry name" value="Region D6 of dynein motor"/>
    <property type="match status" value="1"/>
</dbReference>
<evidence type="ECO:0000313" key="4">
    <source>
        <dbReference type="Ensembl" id="ENSKMAP00000008480.1"/>
    </source>
</evidence>
<dbReference type="InterPro" id="IPR026983">
    <property type="entry name" value="DHC"/>
</dbReference>
<evidence type="ECO:0000313" key="5">
    <source>
        <dbReference type="Proteomes" id="UP000264800"/>
    </source>
</evidence>